<dbReference type="PROSITE" id="PS51257">
    <property type="entry name" value="PROKAR_LIPOPROTEIN"/>
    <property type="match status" value="1"/>
</dbReference>
<keyword evidence="3" id="KW-1185">Reference proteome</keyword>
<evidence type="ECO:0000313" key="2">
    <source>
        <dbReference type="EMBL" id="MET3074372.1"/>
    </source>
</evidence>
<name>A0ABV2DTS1_9GAMM</name>
<dbReference type="RefSeq" id="WP_101763288.1">
    <property type="nucleotide sequence ID" value="NZ_JALMEU010000001.1"/>
</dbReference>
<organism evidence="2 3">
    <name type="scientific">Pantoea leporis</name>
    <dbReference type="NCBI Taxonomy" id="2933780"/>
    <lineage>
        <taxon>Bacteria</taxon>
        <taxon>Pseudomonadati</taxon>
        <taxon>Pseudomonadota</taxon>
        <taxon>Gammaproteobacteria</taxon>
        <taxon>Enterobacterales</taxon>
        <taxon>Erwiniaceae</taxon>
        <taxon>Pantoea</taxon>
    </lineage>
</organism>
<accession>A0ABV2DTS1</accession>
<feature type="chain" id="PRO_5045414402" evidence="1">
    <location>
        <begin position="22"/>
        <end position="181"/>
    </location>
</feature>
<reference evidence="2 3" key="1">
    <citation type="submission" date="2024-07" db="EMBL/GenBank/DDBJ databases">
        <title>Isolation, whole-genome sequencing, and annotation of five antibiotic-resistant bacteria from environmental samples.</title>
        <authorList>
            <person name="Bedore T."/>
            <person name="Hudson A.O."/>
            <person name="Kumar G."/>
        </authorList>
    </citation>
    <scope>NUCLEOTIDE SEQUENCE [LARGE SCALE GENOMIC DNA]</scope>
    <source>
        <strain evidence="2 3">RIT844</strain>
    </source>
</reference>
<dbReference type="Proteomes" id="UP001548992">
    <property type="component" value="Unassembled WGS sequence"/>
</dbReference>
<dbReference type="InterPro" id="IPR021733">
    <property type="entry name" value="DUF3304"/>
</dbReference>
<evidence type="ECO:0000256" key="1">
    <source>
        <dbReference type="SAM" id="SignalP"/>
    </source>
</evidence>
<proteinExistence type="predicted"/>
<keyword evidence="1" id="KW-0732">Signal</keyword>
<comment type="caution">
    <text evidence="2">The sequence shown here is derived from an EMBL/GenBank/DDBJ whole genome shotgun (WGS) entry which is preliminary data.</text>
</comment>
<feature type="signal peptide" evidence="1">
    <location>
        <begin position="1"/>
        <end position="21"/>
    </location>
</feature>
<dbReference type="Pfam" id="PF11745">
    <property type="entry name" value="DUF3304"/>
    <property type="match status" value="1"/>
</dbReference>
<evidence type="ECO:0000313" key="3">
    <source>
        <dbReference type="Proteomes" id="UP001548992"/>
    </source>
</evidence>
<gene>
    <name evidence="2" type="ORF">ABXV16_01260</name>
</gene>
<protein>
    <submittedName>
        <fullName evidence="2">DUF3304 domain-containing protein</fullName>
    </submittedName>
</protein>
<dbReference type="EMBL" id="JBEWWF010000001">
    <property type="protein sequence ID" value="MET3074372.1"/>
    <property type="molecule type" value="Genomic_DNA"/>
</dbReference>
<sequence>MSQIKLLHVALRWLRLHTQFAALSSLLILAGCDQSGANEYSGGNLGAINHVAGQSINWFSVDGYRVPGTGGGYCCVMIPDKWRPGLVVHIEWEIDPNPHEKIPMRKEGAGYDQNAYALHKAKYRQYSADVPIPEYDESAGITVHFLPCQQVKVYAGIASYGADTYPIKEPTDMKEPATCPK</sequence>